<evidence type="ECO:0000256" key="2">
    <source>
        <dbReference type="ARBA" id="ARBA00006024"/>
    </source>
</evidence>
<keyword evidence="3 10" id="KW-0812">Transmembrane</keyword>
<dbReference type="SFLD" id="SFLDS00003">
    <property type="entry name" value="Haloacid_Dehalogenase"/>
    <property type="match status" value="1"/>
</dbReference>
<dbReference type="PROSITE" id="PS50846">
    <property type="entry name" value="HMA_2"/>
    <property type="match status" value="2"/>
</dbReference>
<evidence type="ECO:0000256" key="11">
    <source>
        <dbReference type="SAM" id="MobiDB-lite"/>
    </source>
</evidence>
<evidence type="ECO:0000313" key="14">
    <source>
        <dbReference type="Proteomes" id="UP000076871"/>
    </source>
</evidence>
<evidence type="ECO:0000256" key="7">
    <source>
        <dbReference type="ARBA" id="ARBA00022967"/>
    </source>
</evidence>
<feature type="domain" description="HMA" evidence="12">
    <location>
        <begin position="1"/>
        <end position="57"/>
    </location>
</feature>
<keyword evidence="8 10" id="KW-1133">Transmembrane helix</keyword>
<feature type="transmembrane region" description="Helical" evidence="10">
    <location>
        <begin position="989"/>
        <end position="1011"/>
    </location>
</feature>
<dbReference type="SFLD" id="SFLDF00027">
    <property type="entry name" value="p-type_atpase"/>
    <property type="match status" value="1"/>
</dbReference>
<dbReference type="GO" id="GO:0055070">
    <property type="term" value="P:copper ion homeostasis"/>
    <property type="evidence" value="ECO:0007669"/>
    <property type="project" value="TreeGrafter"/>
</dbReference>
<evidence type="ECO:0000256" key="8">
    <source>
        <dbReference type="ARBA" id="ARBA00022989"/>
    </source>
</evidence>
<proteinExistence type="inferred from homology"/>
<comment type="subcellular location">
    <subcellularLocation>
        <location evidence="1">Membrane</location>
        <topology evidence="1">Multi-pass membrane protein</topology>
    </subcellularLocation>
</comment>
<dbReference type="NCBIfam" id="TIGR01525">
    <property type="entry name" value="ATPase-IB_hvy"/>
    <property type="match status" value="1"/>
</dbReference>
<dbReference type="InterPro" id="IPR036163">
    <property type="entry name" value="HMA_dom_sf"/>
</dbReference>
<dbReference type="InterPro" id="IPR006121">
    <property type="entry name" value="HMA_dom"/>
</dbReference>
<evidence type="ECO:0000256" key="1">
    <source>
        <dbReference type="ARBA" id="ARBA00004141"/>
    </source>
</evidence>
<evidence type="ECO:0000256" key="6">
    <source>
        <dbReference type="ARBA" id="ARBA00022840"/>
    </source>
</evidence>
<dbReference type="GO" id="GO:0043682">
    <property type="term" value="F:P-type divalent copper transporter activity"/>
    <property type="evidence" value="ECO:0007669"/>
    <property type="project" value="TreeGrafter"/>
</dbReference>
<comment type="similarity">
    <text evidence="2 10">Belongs to the cation transport ATPase (P-type) (TC 3.A.3) family. Type IB subfamily.</text>
</comment>
<dbReference type="EMBL" id="KV427605">
    <property type="protein sequence ID" value="KZT12582.1"/>
    <property type="molecule type" value="Genomic_DNA"/>
</dbReference>
<dbReference type="Gene3D" id="3.30.70.100">
    <property type="match status" value="2"/>
</dbReference>
<evidence type="ECO:0000313" key="13">
    <source>
        <dbReference type="EMBL" id="KZT12582.1"/>
    </source>
</evidence>
<keyword evidence="4 10" id="KW-0479">Metal-binding</keyword>
<dbReference type="InterPro" id="IPR023299">
    <property type="entry name" value="ATPase_P-typ_cyto_dom_N"/>
</dbReference>
<evidence type="ECO:0000256" key="3">
    <source>
        <dbReference type="ARBA" id="ARBA00022692"/>
    </source>
</evidence>
<dbReference type="InterPro" id="IPR018303">
    <property type="entry name" value="ATPase_P-typ_P_site"/>
</dbReference>
<feature type="domain" description="HMA" evidence="12">
    <location>
        <begin position="82"/>
        <end position="147"/>
    </location>
</feature>
<dbReference type="Gene3D" id="3.40.1110.10">
    <property type="entry name" value="Calcium-transporting ATPase, cytoplasmic domain N"/>
    <property type="match status" value="1"/>
</dbReference>
<dbReference type="OrthoDB" id="432719at2759"/>
<keyword evidence="6 10" id="KW-0067">ATP-binding</keyword>
<dbReference type="InterPro" id="IPR027256">
    <property type="entry name" value="P-typ_ATPase_IB"/>
</dbReference>
<feature type="region of interest" description="Disordered" evidence="11">
    <location>
        <begin position="452"/>
        <end position="473"/>
    </location>
</feature>
<dbReference type="SUPFAM" id="SSF55008">
    <property type="entry name" value="HMA, heavy metal-associated domain"/>
    <property type="match status" value="2"/>
</dbReference>
<dbReference type="CDD" id="cd00371">
    <property type="entry name" value="HMA"/>
    <property type="match status" value="2"/>
</dbReference>
<gene>
    <name evidence="13" type="ORF">LAESUDRAFT_689257</name>
</gene>
<evidence type="ECO:0000256" key="4">
    <source>
        <dbReference type="ARBA" id="ARBA00022723"/>
    </source>
</evidence>
<dbReference type="InterPro" id="IPR036412">
    <property type="entry name" value="HAD-like_sf"/>
</dbReference>
<accession>A0A165I4H4</accession>
<dbReference type="Gene3D" id="3.40.50.1000">
    <property type="entry name" value="HAD superfamily/HAD-like"/>
    <property type="match status" value="1"/>
</dbReference>
<evidence type="ECO:0000256" key="10">
    <source>
        <dbReference type="RuleBase" id="RU362081"/>
    </source>
</evidence>
<dbReference type="PANTHER" id="PTHR43520:SF32">
    <property type="entry name" value="COPPER RESISTANCE P-TYPE ATPASE (EUROFUNG)"/>
    <property type="match status" value="1"/>
</dbReference>
<dbReference type="InterPro" id="IPR023298">
    <property type="entry name" value="ATPase_P-typ_TM_dom_sf"/>
</dbReference>
<dbReference type="PROSITE" id="PS00154">
    <property type="entry name" value="ATPASE_E1_E2"/>
    <property type="match status" value="1"/>
</dbReference>
<keyword evidence="5 10" id="KW-0547">Nucleotide-binding</keyword>
<dbReference type="Pfam" id="PF00403">
    <property type="entry name" value="HMA"/>
    <property type="match status" value="2"/>
</dbReference>
<dbReference type="AlphaFoldDB" id="A0A165I4H4"/>
<dbReference type="STRING" id="1314785.A0A165I4H4"/>
<dbReference type="InterPro" id="IPR001757">
    <property type="entry name" value="P_typ_ATPase"/>
</dbReference>
<keyword evidence="7" id="KW-1278">Translocase</keyword>
<dbReference type="Pfam" id="PF00122">
    <property type="entry name" value="E1-E2_ATPase"/>
    <property type="match status" value="1"/>
</dbReference>
<evidence type="ECO:0000259" key="12">
    <source>
        <dbReference type="PROSITE" id="PS50846"/>
    </source>
</evidence>
<dbReference type="CDD" id="cd02094">
    <property type="entry name" value="P-type_ATPase_Cu-like"/>
    <property type="match status" value="1"/>
</dbReference>
<feature type="transmembrane region" description="Helical" evidence="10">
    <location>
        <begin position="589"/>
        <end position="610"/>
    </location>
</feature>
<organism evidence="13 14">
    <name type="scientific">Laetiporus sulphureus 93-53</name>
    <dbReference type="NCBI Taxonomy" id="1314785"/>
    <lineage>
        <taxon>Eukaryota</taxon>
        <taxon>Fungi</taxon>
        <taxon>Dikarya</taxon>
        <taxon>Basidiomycota</taxon>
        <taxon>Agaricomycotina</taxon>
        <taxon>Agaricomycetes</taxon>
        <taxon>Polyporales</taxon>
        <taxon>Laetiporus</taxon>
    </lineage>
</organism>
<dbReference type="Pfam" id="PF00702">
    <property type="entry name" value="Hydrolase"/>
    <property type="match status" value="1"/>
</dbReference>
<dbReference type="InterPro" id="IPR059000">
    <property type="entry name" value="ATPase_P-type_domA"/>
</dbReference>
<dbReference type="GeneID" id="63823042"/>
<dbReference type="RefSeq" id="XP_040770092.1">
    <property type="nucleotide sequence ID" value="XM_040906013.1"/>
</dbReference>
<feature type="transmembrane region" description="Helical" evidence="10">
    <location>
        <begin position="1017"/>
        <end position="1038"/>
    </location>
</feature>
<reference evidence="13 14" key="1">
    <citation type="journal article" date="2016" name="Mol. Biol. Evol.">
        <title>Comparative Genomics of Early-Diverging Mushroom-Forming Fungi Provides Insights into the Origins of Lignocellulose Decay Capabilities.</title>
        <authorList>
            <person name="Nagy L.G."/>
            <person name="Riley R."/>
            <person name="Tritt A."/>
            <person name="Adam C."/>
            <person name="Daum C."/>
            <person name="Floudas D."/>
            <person name="Sun H."/>
            <person name="Yadav J.S."/>
            <person name="Pangilinan J."/>
            <person name="Larsson K.H."/>
            <person name="Matsuura K."/>
            <person name="Barry K."/>
            <person name="Labutti K."/>
            <person name="Kuo R."/>
            <person name="Ohm R.A."/>
            <person name="Bhattacharya S.S."/>
            <person name="Shirouzu T."/>
            <person name="Yoshinaga Y."/>
            <person name="Martin F.M."/>
            <person name="Grigoriev I.V."/>
            <person name="Hibbett D.S."/>
        </authorList>
    </citation>
    <scope>NUCLEOTIDE SEQUENCE [LARGE SCALE GENOMIC DNA]</scope>
    <source>
        <strain evidence="13 14">93-53</strain>
    </source>
</reference>
<dbReference type="Proteomes" id="UP000076871">
    <property type="component" value="Unassembled WGS sequence"/>
</dbReference>
<dbReference type="GO" id="GO:0016020">
    <property type="term" value="C:membrane"/>
    <property type="evidence" value="ECO:0007669"/>
    <property type="project" value="UniProtKB-SubCell"/>
</dbReference>
<feature type="compositionally biased region" description="Low complexity" evidence="11">
    <location>
        <begin position="452"/>
        <end position="462"/>
    </location>
</feature>
<dbReference type="PANTHER" id="PTHR43520">
    <property type="entry name" value="ATP7, ISOFORM B"/>
    <property type="match status" value="1"/>
</dbReference>
<dbReference type="SFLD" id="SFLDG00002">
    <property type="entry name" value="C1.7:_P-type_atpase_like"/>
    <property type="match status" value="1"/>
</dbReference>
<protein>
    <submittedName>
        <fullName evidence="13">Heavy metal translocatin</fullName>
    </submittedName>
</protein>
<feature type="transmembrane region" description="Helical" evidence="10">
    <location>
        <begin position="266"/>
        <end position="293"/>
    </location>
</feature>
<dbReference type="PRINTS" id="PR00119">
    <property type="entry name" value="CATATPASE"/>
</dbReference>
<dbReference type="SUPFAM" id="SSF81665">
    <property type="entry name" value="Calcium ATPase, transmembrane domain M"/>
    <property type="match status" value="1"/>
</dbReference>
<dbReference type="GO" id="GO:0005507">
    <property type="term" value="F:copper ion binding"/>
    <property type="evidence" value="ECO:0007669"/>
    <property type="project" value="TreeGrafter"/>
</dbReference>
<dbReference type="GO" id="GO:0016887">
    <property type="term" value="F:ATP hydrolysis activity"/>
    <property type="evidence" value="ECO:0007669"/>
    <property type="project" value="InterPro"/>
</dbReference>
<evidence type="ECO:0000256" key="9">
    <source>
        <dbReference type="ARBA" id="ARBA00023136"/>
    </source>
</evidence>
<dbReference type="SUPFAM" id="SSF81653">
    <property type="entry name" value="Calcium ATPase, transduction domain A"/>
    <property type="match status" value="1"/>
</dbReference>
<feature type="transmembrane region" description="Helical" evidence="10">
    <location>
        <begin position="630"/>
        <end position="660"/>
    </location>
</feature>
<feature type="transmembrane region" description="Helical" evidence="10">
    <location>
        <begin position="313"/>
        <end position="332"/>
    </location>
</feature>
<dbReference type="InParanoid" id="A0A165I4H4"/>
<sequence length="1049" mass="112445">MTCVSCSSAVTHALEELPGVSDVTVNLLGNSATLVIAREDLIPTITETIADIGYEAEVVNTEPLHPPSVPRHVPRVGSDGPQRLTLSVGGMTCASCSNTITDIMSAIPGISDVVVNLLGGSATAVVERKDLVSQVVEAIEDAGYEAELMSTESMHTSAQDEDHETGPRTVALKVDGMFCSHCPEKVMTMLSTFGNRITIVKPLTSQTDPILRISYVPSPPSFTLRHIIRTVASAAAPAKQFTVSVYHPPSLEDRVRHMQKREQRDLLFRLLFAIIAAIPTFIIGIVFVDLLPSDNSKRMWFESAMWRGEASRSSWAMFFLATPVMFYSAGTFHRRSLKEIRALWRPGSRTPIWRRFVRFGSMNLLVSTGVTVAYFSSIALLALSALKSAPASKIGLTTTYFDSVVFLTMFLLIGRFLEAYSKGRTADAITALGMLRPSTAVLIVPLSEANSIHSSSSGAASSDVDPEKGDATREDIELSTKTGKTAMRIDTELLEVGDIVRVQHGASPPADGTVISGDSGAFDESSLTGESRLVKKQAGDQVFVGTINKGGVVDIRVDAIGGETMLDRVVKVVREGQTRRAPIERVADLLTGYFVPVVTLIAVVTWVIWLGLGLGGALPRSYLNIDVGGWVVWSLEFAISVFVVACPCGIGLAAPTALLVGSGLAAKHGILARGGGEAFQEAAQLDIIVFDKTGTLTEGGDPRVTDAEIVTQGGDSLQTREVILGIAAELESASSHPLATALRQYCAENAAAAQTASGFEETPGRGVKARFDELRYTAIIGNEAWMQANNCPIDGRLVDTLNTWKAQGKSVVLLALRDEPPDAQPGAFLVVAIFAVADPLRPEAQTVIEKLHEQGLGTWMISGDNEITAKAVARMVGIPETNVIAGVLPHEKADRIRWLQQVGMKRQQKSWRRFFGKSNLNERCIVAMVGDGINDAPALTAADVGIAIGSGSDVAISSAAFILVSANLNTLLTLTDLSRVVFNRVKFNFFWATCYNLVAVPIAAGVIYPAGNARLSPVWASLAMAWSSVSVVCSSLMLKMYKAPLTERT</sequence>
<dbReference type="NCBIfam" id="TIGR01494">
    <property type="entry name" value="ATPase_P-type"/>
    <property type="match status" value="2"/>
</dbReference>
<keyword evidence="9 10" id="KW-0472">Membrane</keyword>
<keyword evidence="14" id="KW-1185">Reference proteome</keyword>
<dbReference type="FunFam" id="3.30.70.100:FF:000001">
    <property type="entry name" value="ATPase copper transporting beta"/>
    <property type="match status" value="1"/>
</dbReference>
<feature type="transmembrane region" description="Helical" evidence="10">
    <location>
        <begin position="398"/>
        <end position="417"/>
    </location>
</feature>
<dbReference type="InterPro" id="IPR008250">
    <property type="entry name" value="ATPase_P-typ_transduc_dom_A_sf"/>
</dbReference>
<dbReference type="GO" id="GO:0005524">
    <property type="term" value="F:ATP binding"/>
    <property type="evidence" value="ECO:0007669"/>
    <property type="project" value="UniProtKB-UniRule"/>
</dbReference>
<feature type="transmembrane region" description="Helical" evidence="10">
    <location>
        <begin position="364"/>
        <end position="386"/>
    </location>
</feature>
<dbReference type="SUPFAM" id="SSF56784">
    <property type="entry name" value="HAD-like"/>
    <property type="match status" value="1"/>
</dbReference>
<name>A0A165I4H4_9APHY</name>
<dbReference type="Gene3D" id="2.70.150.10">
    <property type="entry name" value="Calcium-transporting ATPase, cytoplasmic transduction domain A"/>
    <property type="match status" value="1"/>
</dbReference>
<dbReference type="InterPro" id="IPR044492">
    <property type="entry name" value="P_typ_ATPase_HD_dom"/>
</dbReference>
<dbReference type="InterPro" id="IPR023214">
    <property type="entry name" value="HAD_sf"/>
</dbReference>
<evidence type="ECO:0000256" key="5">
    <source>
        <dbReference type="ARBA" id="ARBA00022741"/>
    </source>
</evidence>